<dbReference type="SUPFAM" id="SSF103473">
    <property type="entry name" value="MFS general substrate transporter"/>
    <property type="match status" value="1"/>
</dbReference>
<dbReference type="PANTHER" id="PTHR23503:SF54">
    <property type="entry name" value="MAJOR FACILITATOR SUPERFAMILY (MFS) PROFILE DOMAIN-CONTAINING PROTEIN"/>
    <property type="match status" value="1"/>
</dbReference>
<evidence type="ECO:0000313" key="8">
    <source>
        <dbReference type="Proteomes" id="UP000694408"/>
    </source>
</evidence>
<comment type="subcellular location">
    <subcellularLocation>
        <location evidence="1">Membrane</location>
        <topology evidence="1">Multi-pass membrane protein</topology>
    </subcellularLocation>
</comment>
<dbReference type="AlphaFoldDB" id="A0A8C5IVG9"/>
<feature type="domain" description="Major facilitator superfamily (MFS) profile" evidence="6">
    <location>
        <begin position="28"/>
        <end position="270"/>
    </location>
</feature>
<dbReference type="GO" id="GO:0055056">
    <property type="term" value="F:D-glucose transmembrane transporter activity"/>
    <property type="evidence" value="ECO:0007669"/>
    <property type="project" value="TreeGrafter"/>
</dbReference>
<feature type="transmembrane region" description="Helical" evidence="5">
    <location>
        <begin position="67"/>
        <end position="96"/>
    </location>
</feature>
<accession>A0A8C5IVG9</accession>
<keyword evidence="8" id="KW-1185">Reference proteome</keyword>
<organism evidence="7 8">
    <name type="scientific">Junco hyemalis</name>
    <name type="common">Dark-eyed junco</name>
    <dbReference type="NCBI Taxonomy" id="40217"/>
    <lineage>
        <taxon>Eukaryota</taxon>
        <taxon>Metazoa</taxon>
        <taxon>Chordata</taxon>
        <taxon>Craniata</taxon>
        <taxon>Vertebrata</taxon>
        <taxon>Euteleostomi</taxon>
        <taxon>Archelosauria</taxon>
        <taxon>Archosauria</taxon>
        <taxon>Dinosauria</taxon>
        <taxon>Saurischia</taxon>
        <taxon>Theropoda</taxon>
        <taxon>Coelurosauria</taxon>
        <taxon>Aves</taxon>
        <taxon>Neognathae</taxon>
        <taxon>Neoaves</taxon>
        <taxon>Telluraves</taxon>
        <taxon>Australaves</taxon>
        <taxon>Passeriformes</taxon>
        <taxon>Passerellidae</taxon>
        <taxon>Junco</taxon>
    </lineage>
</organism>
<sequence length="270" mass="30105">MSWCEGCAGIRSSGCVPSSLQVQYRRLLLMLVCLGGMKISFLCQYIQKFINETWLERYGSVLPQERLTLLWSLIVSAYCLGGMIGCLCSGYLTAAFGKKKSLLFNDVVLITAALLTACSRRAKAFEMILAGRFLEGIAAGIHMNAHVQYAGEISPKKLRGFINVTSSVFLALGKTVARILGLRCLCCSFSVCFIFIFLLYSREVVFSQSWNHTYTKGGVLFCSGIAVREEASTPYKSLRFPCSFPGDRKAFSWERMTQSLEVQLIRKDCM</sequence>
<dbReference type="Ensembl" id="ENSJHYT00000010515.1">
    <property type="protein sequence ID" value="ENSJHYP00000008663.1"/>
    <property type="gene ID" value="ENSJHYG00000006865.1"/>
</dbReference>
<dbReference type="Pfam" id="PF00083">
    <property type="entry name" value="Sugar_tr"/>
    <property type="match status" value="1"/>
</dbReference>
<reference evidence="7" key="1">
    <citation type="submission" date="2025-08" db="UniProtKB">
        <authorList>
            <consortium name="Ensembl"/>
        </authorList>
    </citation>
    <scope>IDENTIFICATION</scope>
</reference>
<evidence type="ECO:0000313" key="7">
    <source>
        <dbReference type="Ensembl" id="ENSJHYP00000008663.1"/>
    </source>
</evidence>
<dbReference type="PROSITE" id="PS50850">
    <property type="entry name" value="MFS"/>
    <property type="match status" value="1"/>
</dbReference>
<dbReference type="InterPro" id="IPR005829">
    <property type="entry name" value="Sugar_transporter_CS"/>
</dbReference>
<evidence type="ECO:0000256" key="2">
    <source>
        <dbReference type="ARBA" id="ARBA00022692"/>
    </source>
</evidence>
<feature type="transmembrane region" description="Helical" evidence="5">
    <location>
        <begin position="27"/>
        <end position="46"/>
    </location>
</feature>
<dbReference type="PANTHER" id="PTHR23503">
    <property type="entry name" value="SOLUTE CARRIER FAMILY 2"/>
    <property type="match status" value="1"/>
</dbReference>
<proteinExistence type="predicted"/>
<dbReference type="InterPro" id="IPR036259">
    <property type="entry name" value="MFS_trans_sf"/>
</dbReference>
<reference evidence="7" key="2">
    <citation type="submission" date="2025-09" db="UniProtKB">
        <authorList>
            <consortium name="Ensembl"/>
        </authorList>
    </citation>
    <scope>IDENTIFICATION</scope>
</reference>
<evidence type="ECO:0000259" key="6">
    <source>
        <dbReference type="PROSITE" id="PS50850"/>
    </source>
</evidence>
<dbReference type="InterPro" id="IPR045263">
    <property type="entry name" value="GLUT"/>
</dbReference>
<keyword evidence="3 5" id="KW-1133">Transmembrane helix</keyword>
<dbReference type="OMA" id="LIRKDCM"/>
<dbReference type="InterPro" id="IPR005828">
    <property type="entry name" value="MFS_sugar_transport-like"/>
</dbReference>
<dbReference type="PROSITE" id="PS00217">
    <property type="entry name" value="SUGAR_TRANSPORT_2"/>
    <property type="match status" value="1"/>
</dbReference>
<dbReference type="InterPro" id="IPR020846">
    <property type="entry name" value="MFS_dom"/>
</dbReference>
<dbReference type="Gene3D" id="1.20.1250.20">
    <property type="entry name" value="MFS general substrate transporter like domains"/>
    <property type="match status" value="1"/>
</dbReference>
<keyword evidence="4 5" id="KW-0472">Membrane</keyword>
<dbReference type="GO" id="GO:0005886">
    <property type="term" value="C:plasma membrane"/>
    <property type="evidence" value="ECO:0007669"/>
    <property type="project" value="TreeGrafter"/>
</dbReference>
<evidence type="ECO:0000256" key="4">
    <source>
        <dbReference type="ARBA" id="ARBA00023136"/>
    </source>
</evidence>
<evidence type="ECO:0000256" key="5">
    <source>
        <dbReference type="SAM" id="Phobius"/>
    </source>
</evidence>
<dbReference type="Proteomes" id="UP000694408">
    <property type="component" value="Unplaced"/>
</dbReference>
<name>A0A8C5IVG9_JUNHY</name>
<protein>
    <recommendedName>
        <fullName evidence="6">Major facilitator superfamily (MFS) profile domain-containing protein</fullName>
    </recommendedName>
</protein>
<evidence type="ECO:0000256" key="1">
    <source>
        <dbReference type="ARBA" id="ARBA00004141"/>
    </source>
</evidence>
<evidence type="ECO:0000256" key="3">
    <source>
        <dbReference type="ARBA" id="ARBA00022989"/>
    </source>
</evidence>
<keyword evidence="2 5" id="KW-0812">Transmembrane</keyword>
<feature type="transmembrane region" description="Helical" evidence="5">
    <location>
        <begin position="180"/>
        <end position="200"/>
    </location>
</feature>
<dbReference type="GO" id="GO:0046323">
    <property type="term" value="P:D-glucose import"/>
    <property type="evidence" value="ECO:0007669"/>
    <property type="project" value="TreeGrafter"/>
</dbReference>
<dbReference type="GO" id="GO:0070837">
    <property type="term" value="P:dehydroascorbic acid transport"/>
    <property type="evidence" value="ECO:0007669"/>
    <property type="project" value="TreeGrafter"/>
</dbReference>